<dbReference type="PROSITE" id="PS00211">
    <property type="entry name" value="ABC_TRANSPORTER_1"/>
    <property type="match status" value="2"/>
</dbReference>
<dbReference type="GO" id="GO:0016887">
    <property type="term" value="F:ATP hydrolysis activity"/>
    <property type="evidence" value="ECO:0007669"/>
    <property type="project" value="InterPro"/>
</dbReference>
<dbReference type="InterPro" id="IPR003593">
    <property type="entry name" value="AAA+_ATPase"/>
</dbReference>
<organism evidence="5 6">
    <name type="scientific">Staphylococcus equorum</name>
    <dbReference type="NCBI Taxonomy" id="246432"/>
    <lineage>
        <taxon>Bacteria</taxon>
        <taxon>Bacillati</taxon>
        <taxon>Bacillota</taxon>
        <taxon>Bacilli</taxon>
        <taxon>Bacillales</taxon>
        <taxon>Staphylococcaceae</taxon>
        <taxon>Staphylococcus</taxon>
    </lineage>
</organism>
<dbReference type="InterPro" id="IPR003439">
    <property type="entry name" value="ABC_transporter-like_ATP-bd"/>
</dbReference>
<feature type="compositionally biased region" description="Basic and acidic residues" evidence="3">
    <location>
        <begin position="239"/>
        <end position="252"/>
    </location>
</feature>
<evidence type="ECO:0000313" key="5">
    <source>
        <dbReference type="EMBL" id="MDG0859670.1"/>
    </source>
</evidence>
<feature type="region of interest" description="Disordered" evidence="3">
    <location>
        <begin position="215"/>
        <end position="252"/>
    </location>
</feature>
<dbReference type="PANTHER" id="PTHR42855">
    <property type="entry name" value="ABC TRANSPORTER ATP-BINDING SUBUNIT"/>
    <property type="match status" value="1"/>
</dbReference>
<sequence>MMEYTIKFNQIKHYLTDFRSLEIETLHAYQFEKIALIGANGTGKTTILNMINQTIKPDSGTVEVNGDMQYFKQLSMEINSDFNQLKGDVLSQLKLPMHTTDKMSGGEKAKYKLANIISNYSPILLLDEPTNHLDKNGIDYLTETLKYYYGTLIMVTHNRTLIDDIVDTVWEIQNDGIIRVFKGNYSQYHAQLEQESIEQNRQYQQYQIEKARLTRASEEKHKQAQKYGKVTSKQKNKSIKPDRYSASKQKDTVEKAAQKQAKHIEKRLEQMKEIERPRQQYDFQFPQSKVYEVHNNYPIIAQNFTLIKEDIPLLNNTRFQIPYGCNIAIIGDNGVGKTSLFEAIYHQEEGIDCSPKVRMAYYRQLNYEEMREVSLLQFLMEETDTQEHFARAILNNLGLNEALERSCKALSGGERTKLSLVVLFSTKANMLILDEPTNFLDIKTLEALELFMNSYPGIILFTSHDTKFIENVADKKWELTKQAIYDVT</sequence>
<protein>
    <submittedName>
        <fullName evidence="5">ABC-F type ribosomal protection protein</fullName>
    </submittedName>
</protein>
<dbReference type="InterPro" id="IPR051309">
    <property type="entry name" value="ABCF_ATPase"/>
</dbReference>
<reference evidence="5" key="1">
    <citation type="submission" date="2022-05" db="EMBL/GenBank/DDBJ databases">
        <title>Comparative genomics of Staphylococcus equorum isolates.</title>
        <authorList>
            <person name="Luelf R.H."/>
        </authorList>
    </citation>
    <scope>NUCLEOTIDE SEQUENCE</scope>
    <source>
        <strain evidence="5">TMW 2.2343</strain>
    </source>
</reference>
<dbReference type="Proteomes" id="UP001152302">
    <property type="component" value="Unassembled WGS sequence"/>
</dbReference>
<dbReference type="PANTHER" id="PTHR42855:SF2">
    <property type="entry name" value="DRUG RESISTANCE ABC TRANSPORTER,ATP-BINDING PROTEIN"/>
    <property type="match status" value="1"/>
</dbReference>
<evidence type="ECO:0000256" key="2">
    <source>
        <dbReference type="ARBA" id="ARBA00022840"/>
    </source>
</evidence>
<feature type="domain" description="ABC transporter" evidence="4">
    <location>
        <begin position="6"/>
        <end position="199"/>
    </location>
</feature>
<dbReference type="NCBIfam" id="NF000355">
    <property type="entry name" value="ribo_prot_ABC_F"/>
    <property type="match status" value="1"/>
</dbReference>
<dbReference type="EMBL" id="JAMBPX010000006">
    <property type="protein sequence ID" value="MDG0859670.1"/>
    <property type="molecule type" value="Genomic_DNA"/>
</dbReference>
<evidence type="ECO:0000313" key="6">
    <source>
        <dbReference type="Proteomes" id="UP001152302"/>
    </source>
</evidence>
<feature type="domain" description="ABC transporter" evidence="4">
    <location>
        <begin position="299"/>
        <end position="487"/>
    </location>
</feature>
<dbReference type="Gene3D" id="3.40.50.300">
    <property type="entry name" value="P-loop containing nucleotide triphosphate hydrolases"/>
    <property type="match status" value="3"/>
</dbReference>
<dbReference type="AlphaFoldDB" id="A0A9X4L9X3"/>
<dbReference type="InterPro" id="IPR027417">
    <property type="entry name" value="P-loop_NTPase"/>
</dbReference>
<dbReference type="PROSITE" id="PS50893">
    <property type="entry name" value="ABC_TRANSPORTER_2"/>
    <property type="match status" value="2"/>
</dbReference>
<dbReference type="SUPFAM" id="SSF52540">
    <property type="entry name" value="P-loop containing nucleoside triphosphate hydrolases"/>
    <property type="match status" value="2"/>
</dbReference>
<evidence type="ECO:0000259" key="4">
    <source>
        <dbReference type="PROSITE" id="PS50893"/>
    </source>
</evidence>
<dbReference type="RefSeq" id="WP_277581790.1">
    <property type="nucleotide sequence ID" value="NZ_JAMBPV010000007.1"/>
</dbReference>
<keyword evidence="2" id="KW-0067">ATP-binding</keyword>
<proteinExistence type="predicted"/>
<dbReference type="Pfam" id="PF00005">
    <property type="entry name" value="ABC_tran"/>
    <property type="match status" value="3"/>
</dbReference>
<dbReference type="InterPro" id="IPR017871">
    <property type="entry name" value="ABC_transporter-like_CS"/>
</dbReference>
<evidence type="ECO:0000256" key="3">
    <source>
        <dbReference type="SAM" id="MobiDB-lite"/>
    </source>
</evidence>
<comment type="caution">
    <text evidence="5">The sequence shown here is derived from an EMBL/GenBank/DDBJ whole genome shotgun (WGS) entry which is preliminary data.</text>
</comment>
<dbReference type="SMART" id="SM00382">
    <property type="entry name" value="AAA"/>
    <property type="match status" value="2"/>
</dbReference>
<dbReference type="GO" id="GO:0005524">
    <property type="term" value="F:ATP binding"/>
    <property type="evidence" value="ECO:0007669"/>
    <property type="project" value="UniProtKB-KW"/>
</dbReference>
<keyword evidence="1" id="KW-0547">Nucleotide-binding</keyword>
<gene>
    <name evidence="5" type="primary">abc-f</name>
    <name evidence="5" type="ORF">M4L21_10075</name>
</gene>
<accession>A0A9X4L9X3</accession>
<evidence type="ECO:0000256" key="1">
    <source>
        <dbReference type="ARBA" id="ARBA00022741"/>
    </source>
</evidence>
<name>A0A9X4L9X3_9STAP</name>
<dbReference type="CDD" id="cd03221">
    <property type="entry name" value="ABCF_EF-3"/>
    <property type="match status" value="2"/>
</dbReference>